<name>A0A1S8WZV9_OPIVI</name>
<dbReference type="PANTHER" id="PTHR47331">
    <property type="entry name" value="PHD-TYPE DOMAIN-CONTAINING PROTEIN"/>
    <property type="match status" value="1"/>
</dbReference>
<reference evidence="1 2" key="1">
    <citation type="submission" date="2015-03" db="EMBL/GenBank/DDBJ databases">
        <title>Draft genome of the nematode, Opisthorchis viverrini.</title>
        <authorList>
            <person name="Mitreva M."/>
        </authorList>
    </citation>
    <scope>NUCLEOTIDE SEQUENCE [LARGE SCALE GENOMIC DNA]</scope>
    <source>
        <strain evidence="1">Khon Kaen</strain>
    </source>
</reference>
<organism evidence="1 2">
    <name type="scientific">Opisthorchis viverrini</name>
    <name type="common">Southeast Asian liver fluke</name>
    <dbReference type="NCBI Taxonomy" id="6198"/>
    <lineage>
        <taxon>Eukaryota</taxon>
        <taxon>Metazoa</taxon>
        <taxon>Spiralia</taxon>
        <taxon>Lophotrochozoa</taxon>
        <taxon>Platyhelminthes</taxon>
        <taxon>Trematoda</taxon>
        <taxon>Digenea</taxon>
        <taxon>Opisthorchiida</taxon>
        <taxon>Opisthorchiata</taxon>
        <taxon>Opisthorchiidae</taxon>
        <taxon>Opisthorchis</taxon>
    </lineage>
</organism>
<proteinExistence type="predicted"/>
<accession>A0A1S8WZV9</accession>
<protein>
    <submittedName>
        <fullName evidence="1">Pao retrotransposon peptidase</fullName>
    </submittedName>
</protein>
<evidence type="ECO:0000313" key="1">
    <source>
        <dbReference type="EMBL" id="OON19947.1"/>
    </source>
</evidence>
<gene>
    <name evidence="1" type="ORF">X801_04174</name>
</gene>
<dbReference type="AlphaFoldDB" id="A0A1S8WZV9"/>
<evidence type="ECO:0000313" key="2">
    <source>
        <dbReference type="Proteomes" id="UP000243686"/>
    </source>
</evidence>
<dbReference type="Pfam" id="PF05380">
    <property type="entry name" value="Peptidase_A17"/>
    <property type="match status" value="1"/>
</dbReference>
<sequence length="372" mass="42561">MFNFEFLEAARTKRAMSLNDRVTYDRIITSLKIVDGHFQIPLPWKERSPCLPDNKSLALRRLFVLKGRLERDPICKMVEEQTIKTFMTPYGEEAVRLANRSFYVDDCLINLPTKRAVMTMAKQFKEALASEGFNPTGFFSNVEEALCDLLEAISNTTSLHIDRQPDYVRRTLVVLWENTTDCFCFKVESWNSIPTRRALLSYVASFFDPLGIVAPVLLPAKCRNQNLCRRKASWDDIMPGNETLNWKNWLLNLQMLKAFEYHATKLHAFSDASETGYGAAIYIRLTDPPRIPHSILLIGKSRVAPIKYTGILRLELTAVVLSVKLTACVRDELAIETDSMTVLQVIRNRTTRYDTFVAYRLAPILGYSEPEA</sequence>
<dbReference type="Proteomes" id="UP000243686">
    <property type="component" value="Unassembled WGS sequence"/>
</dbReference>
<keyword evidence="2" id="KW-1185">Reference proteome</keyword>
<dbReference type="InterPro" id="IPR008042">
    <property type="entry name" value="Retrotrans_Pao"/>
</dbReference>
<dbReference type="EMBL" id="KV892953">
    <property type="protein sequence ID" value="OON19947.1"/>
    <property type="molecule type" value="Genomic_DNA"/>
</dbReference>